<protein>
    <submittedName>
        <fullName evidence="1">Uncharacterized protein</fullName>
    </submittedName>
</protein>
<dbReference type="Proteomes" id="UP000185936">
    <property type="component" value="Unassembled WGS sequence"/>
</dbReference>
<organism evidence="1 2">
    <name type="scientific">Natronorubrum thiooxidans</name>
    <dbReference type="NCBI Taxonomy" id="308853"/>
    <lineage>
        <taxon>Archaea</taxon>
        <taxon>Methanobacteriati</taxon>
        <taxon>Methanobacteriota</taxon>
        <taxon>Stenosarchaea group</taxon>
        <taxon>Halobacteria</taxon>
        <taxon>Halobacteriales</taxon>
        <taxon>Natrialbaceae</taxon>
        <taxon>Natronorubrum</taxon>
    </lineage>
</organism>
<sequence>MDEAISGEDEMTGIIGCPADMCSFEGSISEVADHIAKSDDEGHT</sequence>
<evidence type="ECO:0000313" key="2">
    <source>
        <dbReference type="Proteomes" id="UP000185936"/>
    </source>
</evidence>
<gene>
    <name evidence="1" type="ORF">SAMN05421752_1432</name>
</gene>
<reference evidence="2" key="1">
    <citation type="submission" date="2017-01" db="EMBL/GenBank/DDBJ databases">
        <authorList>
            <person name="Varghese N."/>
            <person name="Submissions S."/>
        </authorList>
    </citation>
    <scope>NUCLEOTIDE SEQUENCE [LARGE SCALE GENOMIC DNA]</scope>
    <source>
        <strain evidence="2">type strain: HArc-</strain>
    </source>
</reference>
<dbReference type="AlphaFoldDB" id="A0A1N7HAV9"/>
<name>A0A1N7HAV9_9EURY</name>
<keyword evidence="2" id="KW-1185">Reference proteome</keyword>
<accession>A0A1N7HAV9</accession>
<proteinExistence type="predicted"/>
<dbReference type="STRING" id="308853.SAMN05421752_1432"/>
<evidence type="ECO:0000313" key="1">
    <source>
        <dbReference type="EMBL" id="SIS21903.1"/>
    </source>
</evidence>
<dbReference type="EMBL" id="FTNR01000043">
    <property type="protein sequence ID" value="SIS21903.1"/>
    <property type="molecule type" value="Genomic_DNA"/>
</dbReference>
<dbReference type="RefSeq" id="WP_268875566.1">
    <property type="nucleotide sequence ID" value="NZ_FTNR01000043.1"/>
</dbReference>